<evidence type="ECO:0000256" key="7">
    <source>
        <dbReference type="ARBA" id="ARBA00023160"/>
    </source>
</evidence>
<dbReference type="PANTHER" id="PTHR45266">
    <property type="entry name" value="OXALOACETATE DECARBOXYLASE ALPHA CHAIN"/>
    <property type="match status" value="1"/>
</dbReference>
<dbReference type="Gene3D" id="2.40.50.100">
    <property type="match status" value="1"/>
</dbReference>
<dbReference type="PROSITE" id="PS50968">
    <property type="entry name" value="BIOTINYL_LIPOYL"/>
    <property type="match status" value="1"/>
</dbReference>
<proteinExistence type="predicted"/>
<keyword evidence="6 9" id="KW-0443">Lipid metabolism</keyword>
<dbReference type="Proteomes" id="UP000028002">
    <property type="component" value="Unassembled WGS sequence"/>
</dbReference>
<evidence type="ECO:0000256" key="6">
    <source>
        <dbReference type="ARBA" id="ARBA00023098"/>
    </source>
</evidence>
<dbReference type="InterPro" id="IPR001882">
    <property type="entry name" value="Biotin_BS"/>
</dbReference>
<sequence>MDIRKIKKLIELVEESGISELEISEGEESVRISRALAPQSFPAAQQYIPVQAQQPALANAVAPSQALPETISDRSAAIDGHVVRSPMVGTFYRTPSPDAKPFINIGDRVNVGDTLCIVEAMKMMNQIEADKAGVVKAILMENGQAVEFDEPLVVIE</sequence>
<dbReference type="RefSeq" id="WP_023044069.1">
    <property type="nucleotide sequence ID" value="NZ_CAWLUD010000009.1"/>
</dbReference>
<evidence type="ECO:0000256" key="3">
    <source>
        <dbReference type="ARBA" id="ARBA00017562"/>
    </source>
</evidence>
<dbReference type="GO" id="GO:0003989">
    <property type="term" value="F:acetyl-CoA carboxylase activity"/>
    <property type="evidence" value="ECO:0007669"/>
    <property type="project" value="InterPro"/>
</dbReference>
<evidence type="ECO:0000313" key="12">
    <source>
        <dbReference type="Proteomes" id="UP000028002"/>
    </source>
</evidence>
<accession>A0A081S0H0</accession>
<keyword evidence="4 9" id="KW-0444">Lipid biosynthesis</keyword>
<organism evidence="11 12">
    <name type="scientific">Photorhabdus temperata subsp. temperata Meg1</name>
    <dbReference type="NCBI Taxonomy" id="1393735"/>
    <lineage>
        <taxon>Bacteria</taxon>
        <taxon>Pseudomonadati</taxon>
        <taxon>Pseudomonadota</taxon>
        <taxon>Gammaproteobacteria</taxon>
        <taxon>Enterobacterales</taxon>
        <taxon>Morganellaceae</taxon>
        <taxon>Photorhabdus</taxon>
    </lineage>
</organism>
<dbReference type="InterPro" id="IPR011053">
    <property type="entry name" value="Single_hybrid_motif"/>
</dbReference>
<name>A0A081S0H0_PHOTE</name>
<comment type="function">
    <text evidence="1 9">This protein is a component of the acetyl coenzyme A carboxylase complex; first, biotin carboxylase catalyzes the carboxylation of the carrier protein and then the transcarboxylase transfers the carboxyl group to form malonyl-CoA.</text>
</comment>
<gene>
    <name evidence="11" type="ORF">MEG1DRAFT_00969</name>
</gene>
<dbReference type="AlphaFoldDB" id="A0A081S0H0"/>
<evidence type="ECO:0000256" key="5">
    <source>
        <dbReference type="ARBA" id="ARBA00022832"/>
    </source>
</evidence>
<dbReference type="SUPFAM" id="SSF51230">
    <property type="entry name" value="Single hybrid motif"/>
    <property type="match status" value="1"/>
</dbReference>
<keyword evidence="7 9" id="KW-0275">Fatty acid biosynthesis</keyword>
<dbReference type="InterPro" id="IPR001249">
    <property type="entry name" value="AcCoA_biotinCC"/>
</dbReference>
<dbReference type="GO" id="GO:0006633">
    <property type="term" value="P:fatty acid biosynthetic process"/>
    <property type="evidence" value="ECO:0007669"/>
    <property type="project" value="UniProtKB-UniPathway"/>
</dbReference>
<dbReference type="NCBIfam" id="TIGR00531">
    <property type="entry name" value="BCCP"/>
    <property type="match status" value="1"/>
</dbReference>
<feature type="domain" description="Lipoyl-binding" evidence="10">
    <location>
        <begin position="68"/>
        <end position="156"/>
    </location>
</feature>
<protein>
    <recommendedName>
        <fullName evidence="3 9">Biotin carboxyl carrier protein of acetyl-CoA carboxylase</fullName>
    </recommendedName>
</protein>
<evidence type="ECO:0000256" key="8">
    <source>
        <dbReference type="ARBA" id="ARBA00023267"/>
    </source>
</evidence>
<dbReference type="CDD" id="cd06850">
    <property type="entry name" value="biotinyl_domain"/>
    <property type="match status" value="1"/>
</dbReference>
<evidence type="ECO:0000256" key="4">
    <source>
        <dbReference type="ARBA" id="ARBA00022516"/>
    </source>
</evidence>
<reference evidence="11 12" key="1">
    <citation type="submission" date="2014-03" db="EMBL/GenBank/DDBJ databases">
        <title>Draft Genome of Photorhabdus temperata Meg1.</title>
        <authorList>
            <person name="Hurst S.G.IV."/>
            <person name="Morris K."/>
            <person name="Thomas K."/>
            <person name="Tisa L.S."/>
        </authorList>
    </citation>
    <scope>NUCLEOTIDE SEQUENCE [LARGE SCALE GENOMIC DNA]</scope>
    <source>
        <strain evidence="11 12">Meg1</strain>
    </source>
</reference>
<evidence type="ECO:0000313" key="11">
    <source>
        <dbReference type="EMBL" id="KER04423.1"/>
    </source>
</evidence>
<dbReference type="EMBL" id="JGVH01000009">
    <property type="protein sequence ID" value="KER04423.1"/>
    <property type="molecule type" value="Genomic_DNA"/>
</dbReference>
<dbReference type="PANTHER" id="PTHR45266:SF3">
    <property type="entry name" value="OXALOACETATE DECARBOXYLASE ALPHA CHAIN"/>
    <property type="match status" value="1"/>
</dbReference>
<dbReference type="FunFam" id="2.40.50.100:FF:000003">
    <property type="entry name" value="Acetyl-CoA carboxylase biotin carboxyl carrier protein"/>
    <property type="match status" value="1"/>
</dbReference>
<keyword evidence="5 9" id="KW-0276">Fatty acid metabolism</keyword>
<dbReference type="UniPathway" id="UPA00094"/>
<dbReference type="PROSITE" id="PS00188">
    <property type="entry name" value="BIOTIN"/>
    <property type="match status" value="1"/>
</dbReference>
<dbReference type="PRINTS" id="PR01071">
    <property type="entry name" value="ACOABIOTINCC"/>
</dbReference>
<evidence type="ECO:0000256" key="9">
    <source>
        <dbReference type="RuleBase" id="RU364072"/>
    </source>
</evidence>
<dbReference type="PATRIC" id="fig|1393735.3.peg.998"/>
<evidence type="ECO:0000256" key="1">
    <source>
        <dbReference type="ARBA" id="ARBA00003761"/>
    </source>
</evidence>
<evidence type="ECO:0000259" key="10">
    <source>
        <dbReference type="PROSITE" id="PS50968"/>
    </source>
</evidence>
<comment type="pathway">
    <text evidence="2 9">Lipid metabolism; fatty acid biosynthesis.</text>
</comment>
<evidence type="ECO:0000256" key="2">
    <source>
        <dbReference type="ARBA" id="ARBA00005194"/>
    </source>
</evidence>
<keyword evidence="8 9" id="KW-0092">Biotin</keyword>
<dbReference type="InterPro" id="IPR000089">
    <property type="entry name" value="Biotin_lipoyl"/>
</dbReference>
<comment type="caution">
    <text evidence="11">The sequence shown here is derived from an EMBL/GenBank/DDBJ whole genome shotgun (WGS) entry which is preliminary data.</text>
</comment>
<dbReference type="GO" id="GO:0009317">
    <property type="term" value="C:acetyl-CoA carboxylase complex"/>
    <property type="evidence" value="ECO:0007669"/>
    <property type="project" value="InterPro"/>
</dbReference>
<dbReference type="Pfam" id="PF00364">
    <property type="entry name" value="Biotin_lipoyl"/>
    <property type="match status" value="1"/>
</dbReference>
<dbReference type="InterPro" id="IPR050709">
    <property type="entry name" value="Biotin_Carboxyl_Carrier/Decarb"/>
</dbReference>